<gene>
    <name evidence="2" type="ORF">EHF44_10640</name>
</gene>
<dbReference type="OrthoDB" id="9966439at2"/>
<reference evidence="3" key="1">
    <citation type="submission" date="2018-11" db="EMBL/GenBank/DDBJ databases">
        <title>FDA dAtabase for Regulatory Grade micrObial Sequences (FDA-ARGOS): Supporting development and validation of Infectious Disease Dx tests.</title>
        <authorList>
            <person name="Goldberg B."/>
            <person name="Campos J."/>
            <person name="Tallon L."/>
            <person name="Sadzewicz L."/>
            <person name="Zhao X."/>
            <person name="Vavikolanu K."/>
            <person name="Mehta A."/>
            <person name="Aluvathingal J."/>
            <person name="Nadendla S."/>
            <person name="Geyer C."/>
            <person name="Nandy P."/>
            <person name="Yan Y."/>
            <person name="Sichtig H."/>
        </authorList>
    </citation>
    <scope>NUCLEOTIDE SEQUENCE [LARGE SCALE GENOMIC DNA]</scope>
    <source>
        <strain evidence="3">FDAARGOS_614</strain>
    </source>
</reference>
<dbReference type="AlphaFoldDB" id="A0A3G8H0A3"/>
<dbReference type="RefSeq" id="WP_124683718.1">
    <property type="nucleotide sequence ID" value="NZ_CP033969.1"/>
</dbReference>
<evidence type="ECO:0000256" key="1">
    <source>
        <dbReference type="SAM" id="SignalP"/>
    </source>
</evidence>
<organism evidence="2 3">
    <name type="scientific">Cupriavidus pauculus</name>
    <dbReference type="NCBI Taxonomy" id="82633"/>
    <lineage>
        <taxon>Bacteria</taxon>
        <taxon>Pseudomonadati</taxon>
        <taxon>Pseudomonadota</taxon>
        <taxon>Betaproteobacteria</taxon>
        <taxon>Burkholderiales</taxon>
        <taxon>Burkholderiaceae</taxon>
        <taxon>Cupriavidus</taxon>
    </lineage>
</organism>
<dbReference type="EMBL" id="CP033969">
    <property type="protein sequence ID" value="AZG13867.1"/>
    <property type="molecule type" value="Genomic_DNA"/>
</dbReference>
<proteinExistence type="predicted"/>
<evidence type="ECO:0000313" key="2">
    <source>
        <dbReference type="EMBL" id="AZG13867.1"/>
    </source>
</evidence>
<keyword evidence="1" id="KW-0732">Signal</keyword>
<name>A0A3G8H0A3_9BURK</name>
<sequence length="62" mass="6594">MRILLLCLFLGGCAAAEPPAAPAHLPRHCDTLPTLKPGATRADMLEHIRVTADLYARCAATP</sequence>
<dbReference type="Proteomes" id="UP000270411">
    <property type="component" value="Chromosome 1"/>
</dbReference>
<dbReference type="KEGG" id="cpau:EHF44_10640"/>
<feature type="chain" id="PRO_5018213058" evidence="1">
    <location>
        <begin position="17"/>
        <end position="62"/>
    </location>
</feature>
<protein>
    <submittedName>
        <fullName evidence="2">Uncharacterized protein</fullName>
    </submittedName>
</protein>
<evidence type="ECO:0000313" key="3">
    <source>
        <dbReference type="Proteomes" id="UP000270411"/>
    </source>
</evidence>
<accession>A0A3G8H0A3</accession>
<feature type="signal peptide" evidence="1">
    <location>
        <begin position="1"/>
        <end position="16"/>
    </location>
</feature>